<evidence type="ECO:0000313" key="1">
    <source>
        <dbReference type="EMBL" id="KAH3774971.1"/>
    </source>
</evidence>
<evidence type="ECO:0000313" key="2">
    <source>
        <dbReference type="Proteomes" id="UP000828390"/>
    </source>
</evidence>
<keyword evidence="2" id="KW-1185">Reference proteome</keyword>
<reference evidence="1" key="2">
    <citation type="submission" date="2020-11" db="EMBL/GenBank/DDBJ databases">
        <authorList>
            <person name="McCartney M.A."/>
            <person name="Auch B."/>
            <person name="Kono T."/>
            <person name="Mallez S."/>
            <person name="Becker A."/>
            <person name="Gohl D.M."/>
            <person name="Silverstein K.A.T."/>
            <person name="Koren S."/>
            <person name="Bechman K.B."/>
            <person name="Herman A."/>
            <person name="Abrahante J.E."/>
            <person name="Garbe J."/>
        </authorList>
    </citation>
    <scope>NUCLEOTIDE SEQUENCE</scope>
    <source>
        <strain evidence="1">Duluth1</strain>
        <tissue evidence="1">Whole animal</tissue>
    </source>
</reference>
<dbReference type="AlphaFoldDB" id="A0A9D4E9Z1"/>
<organism evidence="1 2">
    <name type="scientific">Dreissena polymorpha</name>
    <name type="common">Zebra mussel</name>
    <name type="synonym">Mytilus polymorpha</name>
    <dbReference type="NCBI Taxonomy" id="45954"/>
    <lineage>
        <taxon>Eukaryota</taxon>
        <taxon>Metazoa</taxon>
        <taxon>Spiralia</taxon>
        <taxon>Lophotrochozoa</taxon>
        <taxon>Mollusca</taxon>
        <taxon>Bivalvia</taxon>
        <taxon>Autobranchia</taxon>
        <taxon>Heteroconchia</taxon>
        <taxon>Euheterodonta</taxon>
        <taxon>Imparidentia</taxon>
        <taxon>Neoheterodontei</taxon>
        <taxon>Myida</taxon>
        <taxon>Dreissenoidea</taxon>
        <taxon>Dreissenidae</taxon>
        <taxon>Dreissena</taxon>
    </lineage>
</organism>
<proteinExistence type="predicted"/>
<reference evidence="1" key="1">
    <citation type="journal article" date="2019" name="bioRxiv">
        <title>The Genome of the Zebra Mussel, Dreissena polymorpha: A Resource for Invasive Species Research.</title>
        <authorList>
            <person name="McCartney M.A."/>
            <person name="Auch B."/>
            <person name="Kono T."/>
            <person name="Mallez S."/>
            <person name="Zhang Y."/>
            <person name="Obille A."/>
            <person name="Becker A."/>
            <person name="Abrahante J.E."/>
            <person name="Garbe J."/>
            <person name="Badalamenti J.P."/>
            <person name="Herman A."/>
            <person name="Mangelson H."/>
            <person name="Liachko I."/>
            <person name="Sullivan S."/>
            <person name="Sone E.D."/>
            <person name="Koren S."/>
            <person name="Silverstein K.A.T."/>
            <person name="Beckman K.B."/>
            <person name="Gohl D.M."/>
        </authorList>
    </citation>
    <scope>NUCLEOTIDE SEQUENCE</scope>
    <source>
        <strain evidence="1">Duluth1</strain>
        <tissue evidence="1">Whole animal</tissue>
    </source>
</reference>
<gene>
    <name evidence="1" type="ORF">DPMN_176366</name>
</gene>
<name>A0A9D4E9Z1_DREPO</name>
<dbReference type="Proteomes" id="UP000828390">
    <property type="component" value="Unassembled WGS sequence"/>
</dbReference>
<sequence>MIVVDGLVVVTVPGSLDVDGAEVDRPVGATDPRSLDVDGAVVDSLVAATDPRSLDVDGAVVDSLKIIKPSISICTFQNITHSISFG</sequence>
<dbReference type="EMBL" id="JAIWYP010000009">
    <property type="protein sequence ID" value="KAH3774971.1"/>
    <property type="molecule type" value="Genomic_DNA"/>
</dbReference>
<protein>
    <submittedName>
        <fullName evidence="1">Uncharacterized protein</fullName>
    </submittedName>
</protein>
<comment type="caution">
    <text evidence="1">The sequence shown here is derived from an EMBL/GenBank/DDBJ whole genome shotgun (WGS) entry which is preliminary data.</text>
</comment>
<accession>A0A9D4E9Z1</accession>